<keyword evidence="2" id="KW-1185">Reference proteome</keyword>
<dbReference type="Gene3D" id="1.10.260.40">
    <property type="entry name" value="lambda repressor-like DNA-binding domains"/>
    <property type="match status" value="1"/>
</dbReference>
<dbReference type="Gene3D" id="1.25.40.10">
    <property type="entry name" value="Tetratricopeptide repeat domain"/>
    <property type="match status" value="1"/>
</dbReference>
<gene>
    <name evidence="1" type="ORF">PV517_46755</name>
</gene>
<dbReference type="SUPFAM" id="SSF48452">
    <property type="entry name" value="TPR-like"/>
    <property type="match status" value="1"/>
</dbReference>
<name>A0ABU4LL23_9ACTN</name>
<dbReference type="InterPro" id="IPR001387">
    <property type="entry name" value="Cro/C1-type_HTH"/>
</dbReference>
<dbReference type="InterPro" id="IPR011990">
    <property type="entry name" value="TPR-like_helical_dom_sf"/>
</dbReference>
<organism evidence="1 2">
    <name type="scientific">Streptomyces griseiscabiei</name>
    <dbReference type="NCBI Taxonomy" id="2993540"/>
    <lineage>
        <taxon>Bacteria</taxon>
        <taxon>Bacillati</taxon>
        <taxon>Actinomycetota</taxon>
        <taxon>Actinomycetes</taxon>
        <taxon>Kitasatosporales</taxon>
        <taxon>Streptomycetaceae</taxon>
        <taxon>Streptomyces</taxon>
    </lineage>
</organism>
<evidence type="ECO:0000313" key="2">
    <source>
        <dbReference type="Proteomes" id="UP001271723"/>
    </source>
</evidence>
<sequence>MNATSKPGSKAARDALRQDMIATGCTFTDIVIEMRTRFRMRPREAWRQAHGWTLQEAADRITQASTRRPGESVAADASLVGKWEKWPRPSSRRPSLSVLFAMADAFTCHVEDLLDLDDRQALPEADLRLLAHRQPSGEPSPLPMVASPIVCTSEPTRTDLVQLAADESATWAQWAEASNVGDIALEQLLAETRALASDYLTSDPITLFGRTRALRDRVFSLLEGHQYPRQSKDLYVAAGYLCGLLAWMSSDLGQPRDAETQGRTAWLCAELAGHNELRAWVLSTRSKVAFWDGRLREAIKFAQHGAAYPTTGTVAVLLACQEADAWSELGAQEEALASLARADDARAAMGGEDTIGGIFACQPARQENYAAAVQLRLHRPADALRSADNALALLTVQPVRAYGTEAQIHISQAASHLASGEAEGALEALEPVLALPPDHRLAPVTHRLGELRSDLCRSPAGGSAAVGLRQAIEEFCVDSAPRHLALSPGNSRT</sequence>
<dbReference type="RefSeq" id="WP_267299685.1">
    <property type="nucleotide sequence ID" value="NZ_JAGJBZ010000002.1"/>
</dbReference>
<proteinExistence type="predicted"/>
<dbReference type="EMBL" id="JARAVY010000040">
    <property type="protein sequence ID" value="MDX2916156.1"/>
    <property type="molecule type" value="Genomic_DNA"/>
</dbReference>
<dbReference type="InterPro" id="IPR010982">
    <property type="entry name" value="Lambda_DNA-bd_dom_sf"/>
</dbReference>
<dbReference type="CDD" id="cd00093">
    <property type="entry name" value="HTH_XRE"/>
    <property type="match status" value="1"/>
</dbReference>
<comment type="caution">
    <text evidence="1">The sequence shown here is derived from an EMBL/GenBank/DDBJ whole genome shotgun (WGS) entry which is preliminary data.</text>
</comment>
<protein>
    <submittedName>
        <fullName evidence="1">Helix-turn-helix transcriptional regulator</fullName>
    </submittedName>
</protein>
<reference evidence="1 2" key="1">
    <citation type="journal article" date="2023" name="Microb. Genom.">
        <title>Mesoterricola silvestris gen. nov., sp. nov., Mesoterricola sediminis sp. nov., Geothrix oryzae sp. nov., Geothrix edaphica sp. nov., Geothrix rubra sp. nov., and Geothrix limicola sp. nov., six novel members of Acidobacteriota isolated from soils.</title>
        <authorList>
            <person name="Weisberg A.J."/>
            <person name="Pearce E."/>
            <person name="Kramer C.G."/>
            <person name="Chang J.H."/>
            <person name="Clarke C.R."/>
        </authorList>
    </citation>
    <scope>NUCLEOTIDE SEQUENCE [LARGE SCALE GENOMIC DNA]</scope>
    <source>
        <strain evidence="1 2">NRRL_B-2795</strain>
    </source>
</reference>
<dbReference type="Proteomes" id="UP001271723">
    <property type="component" value="Unassembled WGS sequence"/>
</dbReference>
<evidence type="ECO:0000313" key="1">
    <source>
        <dbReference type="EMBL" id="MDX2916156.1"/>
    </source>
</evidence>
<accession>A0ABU4LL23</accession>